<evidence type="ECO:0000313" key="1">
    <source>
        <dbReference type="EMBL" id="EHO83661.1"/>
    </source>
</evidence>
<dbReference type="EMBL" id="AGWJ02000002">
    <property type="protein sequence ID" value="EHO83661.1"/>
    <property type="molecule type" value="Genomic_DNA"/>
</dbReference>
<dbReference type="BioCyc" id="FSP457404-HMP:GTSQ-681-MONOMER"/>
<gene>
    <name evidence="1" type="ORF">HMPREF0402_00679</name>
</gene>
<dbReference type="PATRIC" id="fig|457404.5.peg.583"/>
<comment type="caution">
    <text evidence="1">The sequence shown here is derived from an EMBL/GenBank/DDBJ whole genome shotgun (WGS) entry which is preliminary data.</text>
</comment>
<sequence length="185" mass="21669">MNIQLNEKQIEKINKLFELSPILAKEALETSLKKAANLVRKLEKEYIDKTYTADKEVLKNSNFKIKKKDSEFSFMASTKRNNLQNFNLSVKKPSASKEHLKGSVYKRSGSITMRTMFWGFYKKNSRVPQFENSSLYIRNDEDRNHISKVKTVSAFQMTTGLTPEMERKVMEIFHKELDKKLDEVM</sequence>
<name>H1PQI6_9FUSO</name>
<keyword evidence="2" id="KW-1185">Reference proteome</keyword>
<accession>H1PQI6</accession>
<protein>
    <submittedName>
        <fullName evidence="1">Uncharacterized protein</fullName>
    </submittedName>
</protein>
<evidence type="ECO:0000313" key="2">
    <source>
        <dbReference type="Proteomes" id="UP000003233"/>
    </source>
</evidence>
<proteinExistence type="predicted"/>
<dbReference type="AlphaFoldDB" id="H1PQI6"/>
<dbReference type="RefSeq" id="WP_008696054.1">
    <property type="nucleotide sequence ID" value="NZ_KE161007.1"/>
</dbReference>
<dbReference type="Proteomes" id="UP000003233">
    <property type="component" value="Unassembled WGS sequence"/>
</dbReference>
<organism evidence="1 2">
    <name type="scientific">Fusobacterium ulcerans 12-1B</name>
    <dbReference type="NCBI Taxonomy" id="457404"/>
    <lineage>
        <taxon>Bacteria</taxon>
        <taxon>Fusobacteriati</taxon>
        <taxon>Fusobacteriota</taxon>
        <taxon>Fusobacteriia</taxon>
        <taxon>Fusobacteriales</taxon>
        <taxon>Fusobacteriaceae</taxon>
        <taxon>Fusobacterium</taxon>
    </lineage>
</organism>
<reference evidence="1 2" key="1">
    <citation type="submission" date="2012-07" db="EMBL/GenBank/DDBJ databases">
        <title>The Genome Sequence of Fusobacterium ulcerans 12_1B.</title>
        <authorList>
            <consortium name="The Broad Institute Genome Sequencing Platform"/>
            <person name="Earl A."/>
            <person name="Ward D."/>
            <person name="Feldgarden M."/>
            <person name="Gevers D."/>
            <person name="Strauss J."/>
            <person name="Ambrose C.E."/>
            <person name="Allen-Vercoe E."/>
            <person name="Walker B."/>
            <person name="Young S.K."/>
            <person name="Zeng Q."/>
            <person name="Gargeya S."/>
            <person name="Fitzgerald M."/>
            <person name="Haas B."/>
            <person name="Abouelleil A."/>
            <person name="Alvarado L."/>
            <person name="Arachchi H.M."/>
            <person name="Berlin A.M."/>
            <person name="Chapman S.B."/>
            <person name="Goldberg J."/>
            <person name="Griggs A."/>
            <person name="Gujja S."/>
            <person name="Hansen M."/>
            <person name="Howarth C."/>
            <person name="Imamovic A."/>
            <person name="Larimer J."/>
            <person name="McCowen C."/>
            <person name="Montmayeur A."/>
            <person name="Murphy C."/>
            <person name="Neiman D."/>
            <person name="Pearson M."/>
            <person name="Priest M."/>
            <person name="Roberts A."/>
            <person name="Saif S."/>
            <person name="Shea T."/>
            <person name="Sisk P."/>
            <person name="Sykes S."/>
            <person name="Wortman J."/>
            <person name="Nusbaum C."/>
            <person name="Birren B."/>
        </authorList>
    </citation>
    <scope>NUCLEOTIDE SEQUENCE [LARGE SCALE GENOMIC DNA]</scope>
    <source>
        <strain evidence="1 2">12_1B</strain>
    </source>
</reference>
<dbReference type="HOGENOM" id="CLU_1487013_0_0_0"/>